<accession>A0A090S1J4</accession>
<organism evidence="1 2">
    <name type="scientific">Vibrio maritimus</name>
    <dbReference type="NCBI Taxonomy" id="990268"/>
    <lineage>
        <taxon>Bacteria</taxon>
        <taxon>Pseudomonadati</taxon>
        <taxon>Pseudomonadota</taxon>
        <taxon>Gammaproteobacteria</taxon>
        <taxon>Vibrionales</taxon>
        <taxon>Vibrionaceae</taxon>
        <taxon>Vibrio</taxon>
    </lineage>
</organism>
<comment type="caution">
    <text evidence="1">The sequence shown here is derived from an EMBL/GenBank/DDBJ whole genome shotgun (WGS) entry which is preliminary data.</text>
</comment>
<reference evidence="1 2" key="1">
    <citation type="submission" date="2014-09" db="EMBL/GenBank/DDBJ databases">
        <title>Vibrio maritimus JCM 19235. (C45) whole genome shotgun sequence.</title>
        <authorList>
            <person name="Sawabe T."/>
            <person name="Meirelles P."/>
            <person name="Nakanishi M."/>
            <person name="Sayaka M."/>
            <person name="Hattori M."/>
            <person name="Ohkuma M."/>
        </authorList>
    </citation>
    <scope>NUCLEOTIDE SEQUENCE [LARGE SCALE GENOMIC DNA]</scope>
    <source>
        <strain evidence="2">JCM19235</strain>
    </source>
</reference>
<dbReference type="Proteomes" id="UP000029228">
    <property type="component" value="Unassembled WGS sequence"/>
</dbReference>
<evidence type="ECO:0000313" key="1">
    <source>
        <dbReference type="EMBL" id="GAL21416.1"/>
    </source>
</evidence>
<protein>
    <submittedName>
        <fullName evidence="1">Uncharacterized protein</fullName>
    </submittedName>
</protein>
<dbReference type="EMBL" id="BBMR01000008">
    <property type="protein sequence ID" value="GAL21416.1"/>
    <property type="molecule type" value="Genomic_DNA"/>
</dbReference>
<proteinExistence type="predicted"/>
<name>A0A090S1J4_9VIBR</name>
<keyword evidence="2" id="KW-1185">Reference proteome</keyword>
<gene>
    <name evidence="1" type="ORF">JCM19235_4898</name>
</gene>
<sequence>MDPSGALNTRFITTNLHFSYNLNHPYTFLCTSTRFARHLLANKN</sequence>
<evidence type="ECO:0000313" key="2">
    <source>
        <dbReference type="Proteomes" id="UP000029228"/>
    </source>
</evidence>
<dbReference type="STRING" id="990268.JCM19235_4898"/>
<dbReference type="AlphaFoldDB" id="A0A090S1J4"/>
<reference evidence="1 2" key="2">
    <citation type="submission" date="2014-09" db="EMBL/GenBank/DDBJ databases">
        <authorList>
            <consortium name="NBRP consortium"/>
            <person name="Sawabe T."/>
            <person name="Meirelles P."/>
            <person name="Nakanishi M."/>
            <person name="Sayaka M."/>
            <person name="Hattori M."/>
            <person name="Ohkuma M."/>
        </authorList>
    </citation>
    <scope>NUCLEOTIDE SEQUENCE [LARGE SCALE GENOMIC DNA]</scope>
    <source>
        <strain evidence="2">JCM19235</strain>
    </source>
</reference>